<protein>
    <recommendedName>
        <fullName evidence="9">BZIP domain-containing protein</fullName>
    </recommendedName>
</protein>
<evidence type="ECO:0000256" key="7">
    <source>
        <dbReference type="ARBA" id="ARBA00023242"/>
    </source>
</evidence>
<sequence>MSDAGIFDDGVDLEHVLGSDPELVNLLEDSVSSPAAEESTDSVPSWIGEIENLLMNDDLAVDAQLVDGVDPSYLDQFIASFLLDAPADVAGDGELMSASDDKSPRPHVSDFKGASEKETEATQADANGDADADNDPNFKKRKRQLRNKDAALRSRERKKMYVKDLEVKSRYLEGECRRLGRLLQCCNVENQDLRFRLHMGNGATGAVMTKQESAVLLLESLLLGSLFWFLGIVCLFHPPKLLDSNKEAVALPGIGKSDPRSACLRRVGSNIIQSLGLGTLVDSRTCRALRTKMKPLHSYTSSLSILA</sequence>
<dbReference type="Proteomes" id="UP000594263">
    <property type="component" value="Unplaced"/>
</dbReference>
<keyword evidence="6" id="KW-0804">Transcription</keyword>
<comment type="subcellular location">
    <subcellularLocation>
        <location evidence="2">Endoplasmic reticulum membrane</location>
        <topology evidence="2">Single-pass membrane protein</topology>
    </subcellularLocation>
    <subcellularLocation>
        <location evidence="1">Nucleus</location>
    </subcellularLocation>
</comment>
<evidence type="ECO:0000256" key="6">
    <source>
        <dbReference type="ARBA" id="ARBA00023163"/>
    </source>
</evidence>
<dbReference type="GO" id="GO:0003700">
    <property type="term" value="F:DNA-binding transcription factor activity"/>
    <property type="evidence" value="ECO:0007669"/>
    <property type="project" value="InterPro"/>
</dbReference>
<dbReference type="SMART" id="SM00338">
    <property type="entry name" value="BRLZ"/>
    <property type="match status" value="1"/>
</dbReference>
<dbReference type="InterPro" id="IPR046347">
    <property type="entry name" value="bZIP_sf"/>
</dbReference>
<feature type="compositionally biased region" description="Basic and acidic residues" evidence="8">
    <location>
        <begin position="99"/>
        <end position="120"/>
    </location>
</feature>
<dbReference type="Gramene" id="Kaladp0081s0390.1.v1.1">
    <property type="protein sequence ID" value="Kaladp0081s0390.1.v1.1"/>
    <property type="gene ID" value="Kaladp0081s0390.v1.1"/>
</dbReference>
<dbReference type="GO" id="GO:0005789">
    <property type="term" value="C:endoplasmic reticulum membrane"/>
    <property type="evidence" value="ECO:0007669"/>
    <property type="project" value="UniProtKB-SubCell"/>
</dbReference>
<dbReference type="AlphaFoldDB" id="A0A7N1A4N9"/>
<evidence type="ECO:0000256" key="5">
    <source>
        <dbReference type="ARBA" id="ARBA00023125"/>
    </source>
</evidence>
<dbReference type="Gene3D" id="1.20.5.170">
    <property type="match status" value="1"/>
</dbReference>
<keyword evidence="5" id="KW-0238">DNA-binding</keyword>
<keyword evidence="7" id="KW-0539">Nucleus</keyword>
<name>A0A7N1A4N9_KALFE</name>
<evidence type="ECO:0000259" key="9">
    <source>
        <dbReference type="PROSITE" id="PS50217"/>
    </source>
</evidence>
<feature type="domain" description="BZIP" evidence="9">
    <location>
        <begin position="137"/>
        <end position="194"/>
    </location>
</feature>
<dbReference type="Pfam" id="PF00170">
    <property type="entry name" value="bZIP_1"/>
    <property type="match status" value="1"/>
</dbReference>
<reference evidence="10" key="1">
    <citation type="submission" date="2021-01" db="UniProtKB">
        <authorList>
            <consortium name="EnsemblPlants"/>
        </authorList>
    </citation>
    <scope>IDENTIFICATION</scope>
</reference>
<evidence type="ECO:0000256" key="4">
    <source>
        <dbReference type="ARBA" id="ARBA00023015"/>
    </source>
</evidence>
<comment type="similarity">
    <text evidence="3">Belongs to the bZIP family.</text>
</comment>
<evidence type="ECO:0000256" key="2">
    <source>
        <dbReference type="ARBA" id="ARBA00004389"/>
    </source>
</evidence>
<evidence type="ECO:0000313" key="11">
    <source>
        <dbReference type="Proteomes" id="UP000594263"/>
    </source>
</evidence>
<accession>A0A7N1A4N9</accession>
<dbReference type="PANTHER" id="PTHR47416:SF8">
    <property type="entry name" value="BASIC-LEUCINE ZIPPER TRANSCRIPTION FACTOR E-RELATED"/>
    <property type="match status" value="1"/>
</dbReference>
<dbReference type="CDD" id="cd14704">
    <property type="entry name" value="bZIP_HY5-like"/>
    <property type="match status" value="1"/>
</dbReference>
<dbReference type="EnsemblPlants" id="Kaladp0081s0390.1.v1.1">
    <property type="protein sequence ID" value="Kaladp0081s0390.1.v1.1"/>
    <property type="gene ID" value="Kaladp0081s0390.v1.1"/>
</dbReference>
<organism evidence="10 11">
    <name type="scientific">Kalanchoe fedtschenkoi</name>
    <name type="common">Lavender scallops</name>
    <name type="synonym">South American air plant</name>
    <dbReference type="NCBI Taxonomy" id="63787"/>
    <lineage>
        <taxon>Eukaryota</taxon>
        <taxon>Viridiplantae</taxon>
        <taxon>Streptophyta</taxon>
        <taxon>Embryophyta</taxon>
        <taxon>Tracheophyta</taxon>
        <taxon>Spermatophyta</taxon>
        <taxon>Magnoliopsida</taxon>
        <taxon>eudicotyledons</taxon>
        <taxon>Gunneridae</taxon>
        <taxon>Pentapetalae</taxon>
        <taxon>Saxifragales</taxon>
        <taxon>Crassulaceae</taxon>
        <taxon>Kalanchoe</taxon>
    </lineage>
</organism>
<evidence type="ECO:0000313" key="10">
    <source>
        <dbReference type="EnsemblPlants" id="Kaladp0081s0390.1.v1.1"/>
    </source>
</evidence>
<evidence type="ECO:0000256" key="1">
    <source>
        <dbReference type="ARBA" id="ARBA00004123"/>
    </source>
</evidence>
<dbReference type="GO" id="GO:0005634">
    <property type="term" value="C:nucleus"/>
    <property type="evidence" value="ECO:0007669"/>
    <property type="project" value="UniProtKB-SubCell"/>
</dbReference>
<proteinExistence type="inferred from homology"/>
<dbReference type="GO" id="GO:0003677">
    <property type="term" value="F:DNA binding"/>
    <property type="evidence" value="ECO:0007669"/>
    <property type="project" value="UniProtKB-KW"/>
</dbReference>
<dbReference type="SUPFAM" id="SSF57959">
    <property type="entry name" value="Leucine zipper domain"/>
    <property type="match status" value="1"/>
</dbReference>
<dbReference type="PANTHER" id="PTHR47416">
    <property type="entry name" value="BASIC-LEUCINE ZIPPER TRANSCRIPTION FACTOR F-RELATED"/>
    <property type="match status" value="1"/>
</dbReference>
<keyword evidence="11" id="KW-1185">Reference proteome</keyword>
<keyword evidence="4" id="KW-0805">Transcription regulation</keyword>
<dbReference type="InterPro" id="IPR004827">
    <property type="entry name" value="bZIP"/>
</dbReference>
<feature type="region of interest" description="Disordered" evidence="8">
    <location>
        <begin position="93"/>
        <end position="146"/>
    </location>
</feature>
<dbReference type="OMA" id="CFMGILI"/>
<evidence type="ECO:0000256" key="8">
    <source>
        <dbReference type="SAM" id="MobiDB-lite"/>
    </source>
</evidence>
<dbReference type="PROSITE" id="PS50217">
    <property type="entry name" value="BZIP"/>
    <property type="match status" value="1"/>
</dbReference>
<evidence type="ECO:0000256" key="3">
    <source>
        <dbReference type="ARBA" id="ARBA00007163"/>
    </source>
</evidence>